<reference evidence="1" key="1">
    <citation type="journal article" date="2022" name="bioRxiv">
        <title>Sequencing and chromosome-scale assembly of the giantPleurodeles waltlgenome.</title>
        <authorList>
            <person name="Brown T."/>
            <person name="Elewa A."/>
            <person name="Iarovenko S."/>
            <person name="Subramanian E."/>
            <person name="Araus A.J."/>
            <person name="Petzold A."/>
            <person name="Susuki M."/>
            <person name="Suzuki K.-i.T."/>
            <person name="Hayashi T."/>
            <person name="Toyoda A."/>
            <person name="Oliveira C."/>
            <person name="Osipova E."/>
            <person name="Leigh N.D."/>
            <person name="Simon A."/>
            <person name="Yun M.H."/>
        </authorList>
    </citation>
    <scope>NUCLEOTIDE SEQUENCE</scope>
    <source>
        <strain evidence="1">20211129_DDA</strain>
        <tissue evidence="1">Liver</tissue>
    </source>
</reference>
<gene>
    <name evidence="1" type="ORF">NDU88_003306</name>
</gene>
<evidence type="ECO:0000313" key="2">
    <source>
        <dbReference type="Proteomes" id="UP001066276"/>
    </source>
</evidence>
<name>A0AAV7TNA3_PLEWA</name>
<keyword evidence="2" id="KW-1185">Reference proteome</keyword>
<dbReference type="EMBL" id="JANPWB010000006">
    <property type="protein sequence ID" value="KAJ1178057.1"/>
    <property type="molecule type" value="Genomic_DNA"/>
</dbReference>
<proteinExistence type="predicted"/>
<evidence type="ECO:0000313" key="1">
    <source>
        <dbReference type="EMBL" id="KAJ1178057.1"/>
    </source>
</evidence>
<accession>A0AAV7TNA3</accession>
<sequence length="230" mass="25382">MHTVHQTEEKTTGKPPMAEEVKQALPRVLADVMAFGRGYRVSPTPGGESPIDREENNEIALTNVTTRSGLSYLSDSELDLPIVTPRTADDLRGDQKRKRLQRMVPNHTSTRGVEDTTPVVSVFPVWTGKVFRPVLAHATVASAFLRGRLPPLSRSALRPGTPAGFVWPRHRFAAAGHRDSARGSHEPQVQIQLVGEQIAPRSSPIEQVNPMRRGALQARVRHVEWLGHAP</sequence>
<dbReference type="AlphaFoldDB" id="A0AAV7TNA3"/>
<organism evidence="1 2">
    <name type="scientific">Pleurodeles waltl</name>
    <name type="common">Iberian ribbed newt</name>
    <dbReference type="NCBI Taxonomy" id="8319"/>
    <lineage>
        <taxon>Eukaryota</taxon>
        <taxon>Metazoa</taxon>
        <taxon>Chordata</taxon>
        <taxon>Craniata</taxon>
        <taxon>Vertebrata</taxon>
        <taxon>Euteleostomi</taxon>
        <taxon>Amphibia</taxon>
        <taxon>Batrachia</taxon>
        <taxon>Caudata</taxon>
        <taxon>Salamandroidea</taxon>
        <taxon>Salamandridae</taxon>
        <taxon>Pleurodelinae</taxon>
        <taxon>Pleurodeles</taxon>
    </lineage>
</organism>
<protein>
    <submittedName>
        <fullName evidence="1">Uncharacterized protein</fullName>
    </submittedName>
</protein>
<dbReference type="Proteomes" id="UP001066276">
    <property type="component" value="Chromosome 3_2"/>
</dbReference>
<comment type="caution">
    <text evidence="1">The sequence shown here is derived from an EMBL/GenBank/DDBJ whole genome shotgun (WGS) entry which is preliminary data.</text>
</comment>